<dbReference type="Proteomes" id="UP001595462">
    <property type="component" value="Unassembled WGS sequence"/>
</dbReference>
<dbReference type="Pfam" id="PF00512">
    <property type="entry name" value="HisKA"/>
    <property type="match status" value="1"/>
</dbReference>
<dbReference type="InterPro" id="IPR003594">
    <property type="entry name" value="HATPase_dom"/>
</dbReference>
<dbReference type="Gene3D" id="3.40.50.150">
    <property type="entry name" value="Vaccinia Virus protein VP39"/>
    <property type="match status" value="1"/>
</dbReference>
<dbReference type="SMART" id="SM00388">
    <property type="entry name" value="HisKA"/>
    <property type="match status" value="1"/>
</dbReference>
<dbReference type="PANTHER" id="PTHR24422">
    <property type="entry name" value="CHEMOTAXIS PROTEIN METHYLTRANSFERASE"/>
    <property type="match status" value="1"/>
</dbReference>
<keyword evidence="4" id="KW-0175">Coiled coil</keyword>
<dbReference type="Pfam" id="PF13596">
    <property type="entry name" value="PAS_10"/>
    <property type="match status" value="1"/>
</dbReference>
<dbReference type="SMART" id="SM00091">
    <property type="entry name" value="PAS"/>
    <property type="match status" value="3"/>
</dbReference>
<dbReference type="InterPro" id="IPR000700">
    <property type="entry name" value="PAS-assoc_C"/>
</dbReference>
<dbReference type="Pfam" id="PF03705">
    <property type="entry name" value="CheR_N"/>
    <property type="match status" value="1"/>
</dbReference>
<dbReference type="Pfam" id="PF08448">
    <property type="entry name" value="PAS_4"/>
    <property type="match status" value="1"/>
</dbReference>
<dbReference type="Gene3D" id="3.30.565.10">
    <property type="entry name" value="Histidine kinase-like ATPase, C-terminal domain"/>
    <property type="match status" value="1"/>
</dbReference>
<dbReference type="SUPFAM" id="SSF55874">
    <property type="entry name" value="ATPase domain of HSP90 chaperone/DNA topoisomerase II/histidine kinase"/>
    <property type="match status" value="1"/>
</dbReference>
<feature type="domain" description="Histidine kinase" evidence="6">
    <location>
        <begin position="1121"/>
        <end position="1337"/>
    </location>
</feature>
<evidence type="ECO:0000259" key="6">
    <source>
        <dbReference type="PROSITE" id="PS50109"/>
    </source>
</evidence>
<keyword evidence="11" id="KW-0808">Transferase</keyword>
<dbReference type="InterPro" id="IPR013655">
    <property type="entry name" value="PAS_fold_3"/>
</dbReference>
<dbReference type="SMART" id="SM00387">
    <property type="entry name" value="HATPase_c"/>
    <property type="match status" value="1"/>
</dbReference>
<dbReference type="PROSITE" id="PS50109">
    <property type="entry name" value="HIS_KIN"/>
    <property type="match status" value="1"/>
</dbReference>
<keyword evidence="3" id="KW-0378">Hydrolase</keyword>
<dbReference type="SUPFAM" id="SSF47384">
    <property type="entry name" value="Homodimeric domain of signal transducing histidine kinase"/>
    <property type="match status" value="1"/>
</dbReference>
<dbReference type="CDD" id="cd00130">
    <property type="entry name" value="PAS"/>
    <property type="match status" value="2"/>
</dbReference>
<keyword evidence="12" id="KW-1185">Reference proteome</keyword>
<feature type="domain" description="PAS" evidence="7">
    <location>
        <begin position="978"/>
        <end position="1048"/>
    </location>
</feature>
<dbReference type="EC" id="2.7.13.3" evidence="2"/>
<dbReference type="Pfam" id="PF01739">
    <property type="entry name" value="CheR"/>
    <property type="match status" value="1"/>
</dbReference>
<evidence type="ECO:0000313" key="12">
    <source>
        <dbReference type="Proteomes" id="UP001595462"/>
    </source>
</evidence>
<dbReference type="PROSITE" id="PS50123">
    <property type="entry name" value="CHER"/>
    <property type="match status" value="1"/>
</dbReference>
<feature type="active site" evidence="3">
    <location>
        <position position="52"/>
    </location>
</feature>
<feature type="domain" description="CheR-type methyltransferase" evidence="10">
    <location>
        <begin position="235"/>
        <end position="482"/>
    </location>
</feature>
<accession>A0ABV7ERU3</accession>
<dbReference type="PROSITE" id="PS50122">
    <property type="entry name" value="CHEB"/>
    <property type="match status" value="1"/>
</dbReference>
<dbReference type="SUPFAM" id="SSF55785">
    <property type="entry name" value="PYP-like sensor domain (PAS domain)"/>
    <property type="match status" value="2"/>
</dbReference>
<dbReference type="SMART" id="SM00086">
    <property type="entry name" value="PAC"/>
    <property type="match status" value="3"/>
</dbReference>
<feature type="region of interest" description="Disordered" evidence="5">
    <location>
        <begin position="488"/>
        <end position="518"/>
    </location>
</feature>
<dbReference type="InterPro" id="IPR050903">
    <property type="entry name" value="Bact_Chemotaxis_MeTrfase"/>
</dbReference>
<dbReference type="Gene3D" id="3.40.50.180">
    <property type="entry name" value="Methylesterase CheB, C-terminal domain"/>
    <property type="match status" value="1"/>
</dbReference>
<sequence length="1354" mass="149697">MSRIELPSAHEPPGASLPVVIVGASAGGLKQLQTLFRALSPDTGAAFVVLLHLAPKQRSHLDEILGNATKLDVVAIEDGMTLEADRVHVIPSGQRLTLDGDTLRLYSDERHSAMTGLIDEFLQNVAREKGTSAVGIILSGSGSDGALGLKAIKAMGGLTMVQEPINALHDGMPRTAIEAALPDYVLDTVELVAPLENHLRLNFGADSADDDAGAVADDALDQVLAVLQSRERNHNFAHYKPAMLKRRIRRRMGMNGIRRLPQYLELLNADSAECERLGQDFLISVTEFFRDPATYETLKKTVIEPLLDEHKTNDPLRIWIPGCATGEEAYSVAICVAEAIAAIGTNHQFTVFASDIDRRALEFARAGVYPEAIATVVSEQRLRTFFDRMDHHYQIKPSLRERVVFAIQNVTEDPPYSSLDLVSCRNLLMYMQPSMQRRVLGSFHFALKNDGFLLLGNAETVGGQVDLFETVVKEQRLFRRIGPKQRNRLDSAFPTRSPRRGSLEPRPAQHPPPDDDVEGIARDVLLQDHVPAAVLINRKLEILCGYGPTGDYLSLPFGQSSLALMEMVHSAYRSAVRAATHRAFRDDRMVKVNAALKTDDAGSLTITARPLHRPDCAHGLMLVIFEPVVAHVPALDRSTGENTLERQLSDELDATRHDLNSTIQALEASNEDLKSSNEEILSMNEELQSSNEELETSKEELQSVNEELTTVNGELENKLEELETAHNDLHNLFSGTQMATLFLDRSLCIKRFTPTVKALLSVIDSDVGRPLSDITFKFDDAELLDDADRVLEELSIREREIEATDGSWYLRRVLPYRTRVNSIEGVVITFTDINALKQAAQATQDSEQRLDLALGTINGGIWDMTVDPHSATATDHVYISARLKGLLGFDDKQLPNSLASWHERIAAEDRVLFQQVRTLKIGEQPVIEYRARHRNGGIRWFSSQSRVISDGEGRPVRWIGIDYDITEAKQIELRSRRARAQLQLLADALPQMLVYVDSEHEIRFSNRMFNDWFKLDAENVVGRNLSDFIGPQAAASQEHATRSALSGNLVSGNLVLDHPAGDTRTIDISYVPHAVDGNVLGYYALMVDVTHAARRDTDRMARQSGLVMLQRMATIGEMSSTLAHDMRQPLSAINNFAGALMRMLHADKPTDQIVPVLRKIADQVSRANNIVDVTRTFVGRSDEGAADTDLNTLVHSALSLTEGMARERNIDRRLNLHTPLPRTHCHSVQLEQVIVNLLINGYEAMDAVPRDARIMTIGTAISGDDGRVRISVTDSGDGIPADKIGRIFDTFYTSKLEGMGLGLALGRSIAENHGGSLWAESSDGNGATFFLELPTIDGEHVDDEHTGSDQSAPR</sequence>
<evidence type="ECO:0000256" key="5">
    <source>
        <dbReference type="SAM" id="MobiDB-lite"/>
    </source>
</evidence>
<feature type="domain" description="PAC" evidence="8">
    <location>
        <begin position="925"/>
        <end position="977"/>
    </location>
</feature>
<feature type="active site" evidence="3">
    <location>
        <position position="25"/>
    </location>
</feature>
<dbReference type="InterPro" id="IPR029063">
    <property type="entry name" value="SAM-dependent_MTases_sf"/>
</dbReference>
<dbReference type="PANTHER" id="PTHR24422:SF27">
    <property type="entry name" value="PROTEIN-GLUTAMATE O-METHYLTRANSFERASE"/>
    <property type="match status" value="1"/>
</dbReference>
<evidence type="ECO:0000256" key="2">
    <source>
        <dbReference type="ARBA" id="ARBA00012438"/>
    </source>
</evidence>
<dbReference type="InterPro" id="IPR003661">
    <property type="entry name" value="HisK_dim/P_dom"/>
</dbReference>
<dbReference type="SMART" id="SM00138">
    <property type="entry name" value="MeTrc"/>
    <property type="match status" value="1"/>
</dbReference>
<protein>
    <recommendedName>
        <fullName evidence="2">histidine kinase</fullName>
        <ecNumber evidence="2">2.7.13.3</ecNumber>
    </recommendedName>
</protein>
<evidence type="ECO:0000256" key="4">
    <source>
        <dbReference type="SAM" id="Coils"/>
    </source>
</evidence>
<dbReference type="InterPro" id="IPR000780">
    <property type="entry name" value="CheR_MeTrfase"/>
</dbReference>
<feature type="domain" description="CheB-type methylesterase" evidence="9">
    <location>
        <begin position="13"/>
        <end position="202"/>
    </location>
</feature>
<dbReference type="GO" id="GO:0032259">
    <property type="term" value="P:methylation"/>
    <property type="evidence" value="ECO:0007669"/>
    <property type="project" value="UniProtKB-KW"/>
</dbReference>
<dbReference type="PROSITE" id="PS50112">
    <property type="entry name" value="PAS"/>
    <property type="match status" value="1"/>
</dbReference>
<dbReference type="PROSITE" id="PS50113">
    <property type="entry name" value="PAC"/>
    <property type="match status" value="1"/>
</dbReference>
<dbReference type="InterPro" id="IPR036890">
    <property type="entry name" value="HATPase_C_sf"/>
</dbReference>
<evidence type="ECO:0000256" key="1">
    <source>
        <dbReference type="ARBA" id="ARBA00000085"/>
    </source>
</evidence>
<dbReference type="Pfam" id="PF01339">
    <property type="entry name" value="CheB_methylest"/>
    <property type="match status" value="1"/>
</dbReference>
<feature type="coiled-coil region" evidence="4">
    <location>
        <begin position="656"/>
        <end position="732"/>
    </location>
</feature>
<evidence type="ECO:0000313" key="11">
    <source>
        <dbReference type="EMBL" id="MFC3104530.1"/>
    </source>
</evidence>
<dbReference type="Pfam" id="PF08447">
    <property type="entry name" value="PAS_3"/>
    <property type="match status" value="1"/>
</dbReference>
<dbReference type="EMBL" id="JBHRSS010000004">
    <property type="protein sequence ID" value="MFC3104530.1"/>
    <property type="molecule type" value="Genomic_DNA"/>
</dbReference>
<dbReference type="InterPro" id="IPR022641">
    <property type="entry name" value="CheR_N"/>
</dbReference>
<name>A0ABV7ERU3_9GAMM</name>
<evidence type="ECO:0000256" key="3">
    <source>
        <dbReference type="PROSITE-ProRule" id="PRU00050"/>
    </source>
</evidence>
<dbReference type="SUPFAM" id="SSF52738">
    <property type="entry name" value="Methylesterase CheB, C-terminal domain"/>
    <property type="match status" value="1"/>
</dbReference>
<evidence type="ECO:0000259" key="10">
    <source>
        <dbReference type="PROSITE" id="PS50123"/>
    </source>
</evidence>
<comment type="catalytic activity">
    <reaction evidence="1">
        <text>ATP + protein L-histidine = ADP + protein N-phospho-L-histidine.</text>
        <dbReference type="EC" id="2.7.13.3"/>
    </reaction>
</comment>
<dbReference type="InterPro" id="IPR036097">
    <property type="entry name" value="HisK_dim/P_sf"/>
</dbReference>
<dbReference type="InterPro" id="IPR013656">
    <property type="entry name" value="PAS_4"/>
</dbReference>
<reference evidence="12" key="1">
    <citation type="journal article" date="2019" name="Int. J. Syst. Evol. Microbiol.">
        <title>The Global Catalogue of Microorganisms (GCM) 10K type strain sequencing project: providing services to taxonomists for standard genome sequencing and annotation.</title>
        <authorList>
            <consortium name="The Broad Institute Genomics Platform"/>
            <consortium name="The Broad Institute Genome Sequencing Center for Infectious Disease"/>
            <person name="Wu L."/>
            <person name="Ma J."/>
        </authorList>
    </citation>
    <scope>NUCLEOTIDE SEQUENCE [LARGE SCALE GENOMIC DNA]</scope>
    <source>
        <strain evidence="12">KCTC 52640</strain>
    </source>
</reference>
<keyword evidence="11" id="KW-0489">Methyltransferase</keyword>
<keyword evidence="3" id="KW-0145">Chemotaxis</keyword>
<dbReference type="InterPro" id="IPR001610">
    <property type="entry name" value="PAC"/>
</dbReference>
<dbReference type="InterPro" id="IPR022642">
    <property type="entry name" value="CheR_C"/>
</dbReference>
<dbReference type="CDD" id="cd00082">
    <property type="entry name" value="HisKA"/>
    <property type="match status" value="1"/>
</dbReference>
<dbReference type="Gene3D" id="1.10.287.130">
    <property type="match status" value="1"/>
</dbReference>
<dbReference type="SUPFAM" id="SSF53335">
    <property type="entry name" value="S-adenosyl-L-methionine-dependent methyltransferases"/>
    <property type="match status" value="1"/>
</dbReference>
<gene>
    <name evidence="11" type="ORF">ACFOSU_11600</name>
</gene>
<evidence type="ECO:0000259" key="7">
    <source>
        <dbReference type="PROSITE" id="PS50112"/>
    </source>
</evidence>
<feature type="active site" evidence="3">
    <location>
        <position position="144"/>
    </location>
</feature>
<dbReference type="Gene3D" id="3.30.450.20">
    <property type="entry name" value="PAS domain"/>
    <property type="match status" value="3"/>
</dbReference>
<evidence type="ECO:0000259" key="9">
    <source>
        <dbReference type="PROSITE" id="PS50122"/>
    </source>
</evidence>
<proteinExistence type="predicted"/>
<dbReference type="InterPro" id="IPR035965">
    <property type="entry name" value="PAS-like_dom_sf"/>
</dbReference>
<dbReference type="NCBIfam" id="TIGR00229">
    <property type="entry name" value="sensory_box"/>
    <property type="match status" value="1"/>
</dbReference>
<dbReference type="InterPro" id="IPR035909">
    <property type="entry name" value="CheB_C"/>
</dbReference>
<dbReference type="PRINTS" id="PR00996">
    <property type="entry name" value="CHERMTFRASE"/>
</dbReference>
<dbReference type="InterPro" id="IPR005467">
    <property type="entry name" value="His_kinase_dom"/>
</dbReference>
<dbReference type="SUPFAM" id="SSF47757">
    <property type="entry name" value="Chemotaxis receptor methyltransferase CheR, N-terminal domain"/>
    <property type="match status" value="1"/>
</dbReference>
<dbReference type="InterPro" id="IPR000014">
    <property type="entry name" value="PAS"/>
</dbReference>
<evidence type="ECO:0000259" key="8">
    <source>
        <dbReference type="PROSITE" id="PS50113"/>
    </source>
</evidence>
<dbReference type="Pfam" id="PF02518">
    <property type="entry name" value="HATPase_c"/>
    <property type="match status" value="1"/>
</dbReference>
<dbReference type="Gene3D" id="2.10.70.100">
    <property type="match status" value="1"/>
</dbReference>
<dbReference type="InterPro" id="IPR000673">
    <property type="entry name" value="Sig_transdc_resp-reg_Me-estase"/>
</dbReference>
<comment type="caution">
    <text evidence="11">The sequence shown here is derived from an EMBL/GenBank/DDBJ whole genome shotgun (WGS) entry which is preliminary data.</text>
</comment>
<organism evidence="11 12">
    <name type="scientific">Salinisphaera aquimarina</name>
    <dbReference type="NCBI Taxonomy" id="2094031"/>
    <lineage>
        <taxon>Bacteria</taxon>
        <taxon>Pseudomonadati</taxon>
        <taxon>Pseudomonadota</taxon>
        <taxon>Gammaproteobacteria</taxon>
        <taxon>Salinisphaerales</taxon>
        <taxon>Salinisphaeraceae</taxon>
        <taxon>Salinisphaera</taxon>
    </lineage>
</organism>
<dbReference type="RefSeq" id="WP_380689752.1">
    <property type="nucleotide sequence ID" value="NZ_JBHRSS010000004.1"/>
</dbReference>
<dbReference type="GO" id="GO:0008168">
    <property type="term" value="F:methyltransferase activity"/>
    <property type="evidence" value="ECO:0007669"/>
    <property type="project" value="UniProtKB-KW"/>
</dbReference>
<dbReference type="CDD" id="cd16434">
    <property type="entry name" value="CheB-CheR_fusion"/>
    <property type="match status" value="1"/>
</dbReference>